<organism evidence="1 2">
    <name type="scientific">Pseudomonas syringae pv. actinidiae</name>
    <dbReference type="NCBI Taxonomy" id="103796"/>
    <lineage>
        <taxon>Bacteria</taxon>
        <taxon>Pseudomonadati</taxon>
        <taxon>Pseudomonadota</taxon>
        <taxon>Gammaproteobacteria</taxon>
        <taxon>Pseudomonadales</taxon>
        <taxon>Pseudomonadaceae</taxon>
        <taxon>Pseudomonas</taxon>
        <taxon>Pseudomonas syringae</taxon>
    </lineage>
</organism>
<dbReference type="Proteomes" id="UP000247480">
    <property type="component" value="Unassembled WGS sequence"/>
</dbReference>
<protein>
    <submittedName>
        <fullName evidence="1">Uncharacterized protein</fullName>
    </submittedName>
</protein>
<gene>
    <name evidence="1" type="ORF">KPSA1_02190</name>
</gene>
<comment type="caution">
    <text evidence="1">The sequence shown here is derived from an EMBL/GenBank/DDBJ whole genome shotgun (WGS) entry which is preliminary data.</text>
</comment>
<evidence type="ECO:0000313" key="2">
    <source>
        <dbReference type="Proteomes" id="UP000247480"/>
    </source>
</evidence>
<dbReference type="AlphaFoldDB" id="A0A2V0Q8K8"/>
<dbReference type="EMBL" id="BGJZ01000101">
    <property type="protein sequence ID" value="GBH08807.1"/>
    <property type="molecule type" value="Genomic_DNA"/>
</dbReference>
<accession>A0A2V0Q8K8</accession>
<sequence>MEIRNDLRWHIVRHLQRSLIEDGHADSVIRDDYFGTDLGL</sequence>
<proteinExistence type="predicted"/>
<evidence type="ECO:0000313" key="1">
    <source>
        <dbReference type="EMBL" id="GBH08807.1"/>
    </source>
</evidence>
<reference evidence="1 2" key="1">
    <citation type="submission" date="2018-04" db="EMBL/GenBank/DDBJ databases">
        <title>Draft genome sequence of Pseudomonas syringae pv. actinidiae biovar 1 strains isolated from kiwifruit in Kagawa prefecture.</title>
        <authorList>
            <person name="Tabuchi M."/>
            <person name="Saito M."/>
            <person name="Fujiwara S."/>
            <person name="Sasa N."/>
            <person name="Akimitsu K."/>
            <person name="Gomi K."/>
            <person name="Konishi-Sugita S."/>
            <person name="Hamano K."/>
            <person name="Kataoka I."/>
        </authorList>
    </citation>
    <scope>NUCLEOTIDE SEQUENCE [LARGE SCALE GENOMIC DNA]</scope>
    <source>
        <strain evidence="1 2">MAFF212206</strain>
    </source>
</reference>
<name>A0A2V0Q8K8_PSESF</name>